<dbReference type="AlphaFoldDB" id="A0A552EES8"/>
<reference evidence="2 3" key="1">
    <citation type="submission" date="2019-01" db="EMBL/GenBank/DDBJ databases">
        <title>Coherence of Microcystis species and biogeography revealed through population genomics.</title>
        <authorList>
            <person name="Perez-Carrascal O.M."/>
            <person name="Terrat Y."/>
            <person name="Giani A."/>
            <person name="Fortin N."/>
            <person name="Tromas N."/>
            <person name="Shapiro B.J."/>
        </authorList>
    </citation>
    <scope>NUCLEOTIDE SEQUENCE [LARGE SCALE GENOMIC DNA]</scope>
    <source>
        <strain evidence="2">Ma_MB_F_20061100_S20D</strain>
    </source>
</reference>
<feature type="compositionally biased region" description="Basic residues" evidence="1">
    <location>
        <begin position="69"/>
        <end position="81"/>
    </location>
</feature>
<evidence type="ECO:0000313" key="3">
    <source>
        <dbReference type="Proteomes" id="UP000315113"/>
    </source>
</evidence>
<organism evidence="2 3">
    <name type="scientific">Microcystis aeruginosa Ma_MB_F_20061100_S20D</name>
    <dbReference type="NCBI Taxonomy" id="2486253"/>
    <lineage>
        <taxon>Bacteria</taxon>
        <taxon>Bacillati</taxon>
        <taxon>Cyanobacteriota</taxon>
        <taxon>Cyanophyceae</taxon>
        <taxon>Oscillatoriophycideae</taxon>
        <taxon>Chroococcales</taxon>
        <taxon>Microcystaceae</taxon>
        <taxon>Microcystis</taxon>
    </lineage>
</organism>
<protein>
    <submittedName>
        <fullName evidence="2">Uncharacterized protein</fullName>
    </submittedName>
</protein>
<comment type="caution">
    <text evidence="2">The sequence shown here is derived from an EMBL/GenBank/DDBJ whole genome shotgun (WGS) entry which is preliminary data.</text>
</comment>
<sequence>MPINLATKCRFIRLSCQLKGILKDLEPCLLTKDAQTSAKMILQIMVNQNVNVEIAANLTLPQFSQKNRPTPRRKTKGKRAK</sequence>
<evidence type="ECO:0000313" key="2">
    <source>
        <dbReference type="EMBL" id="TRU32841.1"/>
    </source>
</evidence>
<name>A0A552EES8_MICAE</name>
<dbReference type="EMBL" id="SFBH01000133">
    <property type="protein sequence ID" value="TRU32841.1"/>
    <property type="molecule type" value="Genomic_DNA"/>
</dbReference>
<gene>
    <name evidence="2" type="ORF">EWV78_17290</name>
</gene>
<accession>A0A552EES8</accession>
<dbReference type="Proteomes" id="UP000315113">
    <property type="component" value="Unassembled WGS sequence"/>
</dbReference>
<evidence type="ECO:0000256" key="1">
    <source>
        <dbReference type="SAM" id="MobiDB-lite"/>
    </source>
</evidence>
<feature type="region of interest" description="Disordered" evidence="1">
    <location>
        <begin position="61"/>
        <end position="81"/>
    </location>
</feature>
<proteinExistence type="predicted"/>